<evidence type="ECO:0000313" key="2">
    <source>
        <dbReference type="Proteomes" id="UP000228754"/>
    </source>
</evidence>
<reference evidence="1 2" key="1">
    <citation type="submission" date="2017-06" db="EMBL/GenBank/DDBJ databases">
        <title>Draft Genome Sequence of Bacillus sp Strain 36R Isolated from saline sediment at Atanasia, Sonora, Mexico.</title>
        <authorList>
            <person name="Sanchez Diaz R."/>
            <person name="Quiroz Macias M.E."/>
            <person name="Ibarra Gamez J.C."/>
            <person name="Enciso Ibarra J."/>
            <person name="Gomez Gil B."/>
            <person name="Galaviz Silva L."/>
        </authorList>
    </citation>
    <scope>NUCLEOTIDE SEQUENCE [LARGE SCALE GENOMIC DNA]</scope>
    <source>
        <strain evidence="1 2">36R_ATNSAL</strain>
    </source>
</reference>
<protein>
    <submittedName>
        <fullName evidence="1">Uncharacterized protein</fullName>
    </submittedName>
</protein>
<sequence>MSNLVIFDDEKDALLNKTIAELLQKNKHEKSFRDKLQRILSHKDVSPGETMNLIIRFGSGEVLSKEEKYILASGIYEATKNEKINPANYFPERIIKEIETTWQGFSSNTNSILSFPITFENVTEVGDNNFTFLLKRSEIANMYENHLLQYNPRTQRTSEIKNFEFLGGEIPVPELNYDAVEQIAQKVSDGTLISSTLILNARFGSSSEGIEVVYDSNERTLTVMSNTLVDVIDGYHRIVGISKAVRSGSFDDKFMKIDFYNVTQKVARQLFGQHNTMTPVRLSKLKEMNEENPINKIATHIRDNSVIGQRISLDHDVVTRQAEYLYTLNDVASAIEATKFPKLLKDQIAVRKVGIFLVEFFDELTELYYEEFLGDKFEQSKKTIVINKTILVGLMEIAYFMYNSGIDAKMAQQIIKKSGVDFNRNNPEWAKNKIIIKKNEITYNKNHVIKYFKDKLNKVEGV</sequence>
<dbReference type="Pfam" id="PF14072">
    <property type="entry name" value="DndB"/>
    <property type="match status" value="1"/>
</dbReference>
<dbReference type="EMBL" id="NKHG01000221">
    <property type="protein sequence ID" value="PCK15512.1"/>
    <property type="molecule type" value="Genomic_DNA"/>
</dbReference>
<accession>A0A2A5IEK2</accession>
<organism evidence="1 2">
    <name type="scientific">Bacillus pumilus</name>
    <name type="common">Bacillus mesentericus</name>
    <dbReference type="NCBI Taxonomy" id="1408"/>
    <lineage>
        <taxon>Bacteria</taxon>
        <taxon>Bacillati</taxon>
        <taxon>Bacillota</taxon>
        <taxon>Bacilli</taxon>
        <taxon>Bacillales</taxon>
        <taxon>Bacillaceae</taxon>
        <taxon>Bacillus</taxon>
    </lineage>
</organism>
<dbReference type="OrthoDB" id="2399905at2"/>
<gene>
    <name evidence="1" type="ORF">CEY02_20565</name>
</gene>
<dbReference type="AlphaFoldDB" id="A0A2A5IEK2"/>
<dbReference type="Proteomes" id="UP000228754">
    <property type="component" value="Unassembled WGS sequence"/>
</dbReference>
<evidence type="ECO:0000313" key="1">
    <source>
        <dbReference type="EMBL" id="PCK15512.1"/>
    </source>
</evidence>
<dbReference type="InterPro" id="IPR017642">
    <property type="entry name" value="DNA_S_mod_DndB"/>
</dbReference>
<name>A0A2A5IEK2_BACPU</name>
<proteinExistence type="predicted"/>
<comment type="caution">
    <text evidence="1">The sequence shown here is derived from an EMBL/GenBank/DDBJ whole genome shotgun (WGS) entry which is preliminary data.</text>
</comment>